<gene>
    <name evidence="1" type="primary">jg23807</name>
    <name evidence="1" type="ORF">PAEG_LOCUS25978</name>
</gene>
<evidence type="ECO:0000313" key="1">
    <source>
        <dbReference type="EMBL" id="CAH2267428.1"/>
    </source>
</evidence>
<proteinExistence type="predicted"/>
<name>A0A8S4SL81_9NEOP</name>
<organism evidence="1 2">
    <name type="scientific">Pararge aegeria aegeria</name>
    <dbReference type="NCBI Taxonomy" id="348720"/>
    <lineage>
        <taxon>Eukaryota</taxon>
        <taxon>Metazoa</taxon>
        <taxon>Ecdysozoa</taxon>
        <taxon>Arthropoda</taxon>
        <taxon>Hexapoda</taxon>
        <taxon>Insecta</taxon>
        <taxon>Pterygota</taxon>
        <taxon>Neoptera</taxon>
        <taxon>Endopterygota</taxon>
        <taxon>Lepidoptera</taxon>
        <taxon>Glossata</taxon>
        <taxon>Ditrysia</taxon>
        <taxon>Papilionoidea</taxon>
        <taxon>Nymphalidae</taxon>
        <taxon>Satyrinae</taxon>
        <taxon>Satyrini</taxon>
        <taxon>Parargina</taxon>
        <taxon>Pararge</taxon>
    </lineage>
</organism>
<dbReference type="AlphaFoldDB" id="A0A8S4SL81"/>
<comment type="caution">
    <text evidence="1">The sequence shown here is derived from an EMBL/GenBank/DDBJ whole genome shotgun (WGS) entry which is preliminary data.</text>
</comment>
<accession>A0A8S4SL81</accession>
<dbReference type="OrthoDB" id="7433834at2759"/>
<protein>
    <submittedName>
        <fullName evidence="1">Jg23807 protein</fullName>
    </submittedName>
</protein>
<keyword evidence="2" id="KW-1185">Reference proteome</keyword>
<dbReference type="EMBL" id="CAKXAJ010026354">
    <property type="protein sequence ID" value="CAH2267428.1"/>
    <property type="molecule type" value="Genomic_DNA"/>
</dbReference>
<reference evidence="1" key="1">
    <citation type="submission" date="2022-03" db="EMBL/GenBank/DDBJ databases">
        <authorList>
            <person name="Lindestad O."/>
        </authorList>
    </citation>
    <scope>NUCLEOTIDE SEQUENCE</scope>
</reference>
<dbReference type="Proteomes" id="UP000838756">
    <property type="component" value="Unassembled WGS sequence"/>
</dbReference>
<sequence>MVYVTSPVPSTVIPYVVQIFGVLQWTSKPVLFAKIIQMLDTATGIRLNEALKITTSSHLAHQLDNRS</sequence>
<evidence type="ECO:0000313" key="2">
    <source>
        <dbReference type="Proteomes" id="UP000838756"/>
    </source>
</evidence>